<proteinExistence type="predicted"/>
<sequence>MSRPPRPSRRRFLAAAGAGSLAALAGCTTAYSTLPNRLAYARTRRRSIPTVPAPVHATDELLHEFADETGEYAADALEAWDQTDEHDRFLRYSRPRLEHAAEYAEDRPWEAPTADAVRTVRGHQWQAASGYAYAMARVGEFDRDPTADAESYLERARDRHAEFEYVTADPATFLAYGRYVEHDLHQARALLSRRVDADVDDRDDDTSRAERIGSLYGGVQQNRARVDTAETYRDVLRERDPVSDGDHFAETMADARAVFHDRVEDLLEDREEWSDRIGEFEGDDVGESETGRRDVHSALYSRSSYGDSLVGDSDRRVDGGYAVYGTVELAKGWLFLAAGRAERERIEAEEVDVLDSGAIDAAKRDAVERLEDVLADDPDPLTLFFAEEAQSWIESGDRGIERSGLDDDEEDWRWSQANGYARYLLARGILERIDEAVAVATGDVRE</sequence>
<dbReference type="PROSITE" id="PS51318">
    <property type="entry name" value="TAT"/>
    <property type="match status" value="1"/>
</dbReference>
<dbReference type="Proteomes" id="UP000198848">
    <property type="component" value="Unassembled WGS sequence"/>
</dbReference>
<name>A0A1H1IB18_NATTX</name>
<dbReference type="PROSITE" id="PS51257">
    <property type="entry name" value="PROKAR_LIPOPROTEIN"/>
    <property type="match status" value="1"/>
</dbReference>
<evidence type="ECO:0000313" key="1">
    <source>
        <dbReference type="EMBL" id="SDR34894.1"/>
    </source>
</evidence>
<dbReference type="InterPro" id="IPR006311">
    <property type="entry name" value="TAT_signal"/>
</dbReference>
<reference evidence="2" key="1">
    <citation type="submission" date="2016-10" db="EMBL/GenBank/DDBJ databases">
        <authorList>
            <person name="Varghese N."/>
            <person name="Submissions S."/>
        </authorList>
    </citation>
    <scope>NUCLEOTIDE SEQUENCE [LARGE SCALE GENOMIC DNA]</scope>
    <source>
        <strain evidence="2">DSM 24767</strain>
    </source>
</reference>
<dbReference type="RefSeq" id="WP_090384374.1">
    <property type="nucleotide sequence ID" value="NZ_FNLC01000004.1"/>
</dbReference>
<dbReference type="EMBL" id="FNLC01000004">
    <property type="protein sequence ID" value="SDR34894.1"/>
    <property type="molecule type" value="Genomic_DNA"/>
</dbReference>
<dbReference type="OrthoDB" id="168972at2157"/>
<dbReference type="AlphaFoldDB" id="A0A1H1IB18"/>
<dbReference type="STRING" id="1095778.SAMN04489842_3385"/>
<keyword evidence="2" id="KW-1185">Reference proteome</keyword>
<organism evidence="1 2">
    <name type="scientific">Natronobacterium texcoconense</name>
    <dbReference type="NCBI Taxonomy" id="1095778"/>
    <lineage>
        <taxon>Archaea</taxon>
        <taxon>Methanobacteriati</taxon>
        <taxon>Methanobacteriota</taxon>
        <taxon>Stenosarchaea group</taxon>
        <taxon>Halobacteria</taxon>
        <taxon>Halobacteriales</taxon>
        <taxon>Natrialbaceae</taxon>
        <taxon>Natronobacterium</taxon>
    </lineage>
</organism>
<gene>
    <name evidence="1" type="ORF">SAMN04489842_3385</name>
</gene>
<evidence type="ECO:0000313" key="2">
    <source>
        <dbReference type="Proteomes" id="UP000198848"/>
    </source>
</evidence>
<protein>
    <submittedName>
        <fullName evidence="1">Uncharacterized protein</fullName>
    </submittedName>
</protein>
<accession>A0A1H1IB18</accession>